<gene>
    <name evidence="2" type="ORF">SDC9_17672</name>
</gene>
<dbReference type="AlphaFoldDB" id="A0A644TY51"/>
<feature type="domain" description="J" evidence="1">
    <location>
        <begin position="1"/>
        <end position="61"/>
    </location>
</feature>
<organism evidence="2">
    <name type="scientific">bioreactor metagenome</name>
    <dbReference type="NCBI Taxonomy" id="1076179"/>
    <lineage>
        <taxon>unclassified sequences</taxon>
        <taxon>metagenomes</taxon>
        <taxon>ecological metagenomes</taxon>
    </lineage>
</organism>
<dbReference type="EMBL" id="VSSQ01000062">
    <property type="protein sequence ID" value="MPL71893.1"/>
    <property type="molecule type" value="Genomic_DNA"/>
</dbReference>
<dbReference type="SUPFAM" id="SSF46565">
    <property type="entry name" value="Chaperone J-domain"/>
    <property type="match status" value="1"/>
</dbReference>
<protein>
    <recommendedName>
        <fullName evidence="1">J domain-containing protein</fullName>
    </recommendedName>
</protein>
<dbReference type="InterPro" id="IPR001623">
    <property type="entry name" value="DnaJ_domain"/>
</dbReference>
<sequence>MQYFTITPETTPESLRAQYYELAKAIHPDTGGTKEEFQELQRQYKEALLSLSERPGYGYITESETFRKLMAAADDLLIRFDYPALAEIITNKAGELIDDLELYLDRSGLPESLKNLLKELKPVAKMTVAEKLSNPQQFALEVEKFIRNTKNRKKE</sequence>
<accession>A0A644TY51</accession>
<dbReference type="PROSITE" id="PS50076">
    <property type="entry name" value="DNAJ_2"/>
    <property type="match status" value="1"/>
</dbReference>
<evidence type="ECO:0000313" key="2">
    <source>
        <dbReference type="EMBL" id="MPL71893.1"/>
    </source>
</evidence>
<comment type="caution">
    <text evidence="2">The sequence shown here is derived from an EMBL/GenBank/DDBJ whole genome shotgun (WGS) entry which is preliminary data.</text>
</comment>
<dbReference type="Gene3D" id="1.10.287.110">
    <property type="entry name" value="DnaJ domain"/>
    <property type="match status" value="1"/>
</dbReference>
<evidence type="ECO:0000259" key="1">
    <source>
        <dbReference type="PROSITE" id="PS50076"/>
    </source>
</evidence>
<proteinExistence type="predicted"/>
<dbReference type="InterPro" id="IPR036869">
    <property type="entry name" value="J_dom_sf"/>
</dbReference>
<name>A0A644TY51_9ZZZZ</name>
<reference evidence="2" key="1">
    <citation type="submission" date="2019-08" db="EMBL/GenBank/DDBJ databases">
        <authorList>
            <person name="Kucharzyk K."/>
            <person name="Murdoch R.W."/>
            <person name="Higgins S."/>
            <person name="Loffler F."/>
        </authorList>
    </citation>
    <scope>NUCLEOTIDE SEQUENCE</scope>
</reference>